<keyword evidence="5 7" id="KW-0472">Membrane</keyword>
<evidence type="ECO:0000256" key="7">
    <source>
        <dbReference type="SAM" id="Phobius"/>
    </source>
</evidence>
<feature type="transmembrane region" description="Helical" evidence="7">
    <location>
        <begin position="215"/>
        <end position="233"/>
    </location>
</feature>
<dbReference type="InterPro" id="IPR004869">
    <property type="entry name" value="MMPL_dom"/>
</dbReference>
<evidence type="ECO:0000313" key="9">
    <source>
        <dbReference type="EMBL" id="MDZ8161761.1"/>
    </source>
</evidence>
<dbReference type="InterPro" id="IPR000731">
    <property type="entry name" value="SSD"/>
</dbReference>
<sequence length="988" mass="101892">MSSFLYRVGRFSARRRWWVIAFWLVLALGGGALSNALGGQLQSSFEIPGTQSQNALDTLEQRFPQLSGASTRIVVATPDGTDISSDQDLITSACEDVASIEDVAVVQCPYDMAASGATPASSGNTTQISDDGSMVYITADLTVSSAQISDDLEDQIESAMKPVVDAGLQVAYSGLPATAASGVDWTEVVGLGIAFLVLAVTFVSVIAAGVPLVTALIGVGVASSSILIVAAFAPVSSTAPLLATMLGLAVGIDYSLLITSRHRAQLREGMAVRESVAVAIATAGTAVVFAGLTVMIALLGLAVAGIPFLTVMGVGAAAAVLCALAVAVTLLPAILAVLGRALRPRRSSPEGDTADEATEAPAEEPSNPDVADAETAEGAESGPDTDAPDRSIPAAARRPAFWGRLVTASPVVTIVLVFAALIAVALPAMGLRLTLPDAGYDPEGTTARTAYDMLDSGFGPGFNGPLVITADISETLDVEDALTALDDEFSSVPDVASTTQAVPNEALDLAVLTIIPDSAPADTKTAELVSTLRAMAPAFEEKNGFTYEVTGQTALAIDISDRLGAALPPFAIVVVGLCIVLLTIMFRSLAVPLSATVGYLLTVGAALGVATLVFEHGFGADLVGVVKVGPVVSFMPILVMAVLFGLAMDYHVFLVSRMRERFSETRDAHASVLSGFTASARVVTAAALIMFSVFFSFVPGGSAIIQPIALALGVGVLIDAFIVRMTLVPAVMMLLGDKAWWLPAWLDRLLPNADIEGEEVQRMRRQREWAQAGEAGGIHAEGLRVGRSEPVTFSADAGDLVLVGGRGAGAVVAALAGRAADTAGDLRVFDRIVPFDRSAVTRTAAYVPVTPDPPAGESVEERLRARTPKGPFREERAVEAAQTLDLLLDVLRPGGAPEIAPDTPVAHLDDSGRWALDVAAALAGGRPIVAVDVTGREPAAQLLAVVIARVPHASTVIVASDAPAPATDRTVVRVAAGPRISTGAEVSA</sequence>
<evidence type="ECO:0000313" key="10">
    <source>
        <dbReference type="Proteomes" id="UP001291912"/>
    </source>
</evidence>
<dbReference type="RefSeq" id="WP_194425238.1">
    <property type="nucleotide sequence ID" value="NZ_BAAAPT010000001.1"/>
</dbReference>
<evidence type="ECO:0000256" key="4">
    <source>
        <dbReference type="ARBA" id="ARBA00022989"/>
    </source>
</evidence>
<keyword evidence="4 7" id="KW-1133">Transmembrane helix</keyword>
<feature type="compositionally biased region" description="Acidic residues" evidence="6">
    <location>
        <begin position="352"/>
        <end position="362"/>
    </location>
</feature>
<dbReference type="Pfam" id="PF03176">
    <property type="entry name" value="MMPL"/>
    <property type="match status" value="2"/>
</dbReference>
<name>A0ABU5N6N2_9MICO</name>
<comment type="caution">
    <text evidence="9">The sequence shown here is derived from an EMBL/GenBank/DDBJ whole genome shotgun (WGS) entry which is preliminary data.</text>
</comment>
<feature type="transmembrane region" description="Helical" evidence="7">
    <location>
        <begin position="314"/>
        <end position="338"/>
    </location>
</feature>
<feature type="transmembrane region" description="Helical" evidence="7">
    <location>
        <begin position="704"/>
        <end position="723"/>
    </location>
</feature>
<feature type="transmembrane region" description="Helical" evidence="7">
    <location>
        <begin position="239"/>
        <end position="257"/>
    </location>
</feature>
<keyword evidence="3 7" id="KW-0812">Transmembrane</keyword>
<evidence type="ECO:0000256" key="1">
    <source>
        <dbReference type="ARBA" id="ARBA00004651"/>
    </source>
</evidence>
<dbReference type="Gene3D" id="1.20.1640.10">
    <property type="entry name" value="Multidrug efflux transporter AcrB transmembrane domain"/>
    <property type="match status" value="2"/>
</dbReference>
<feature type="transmembrane region" description="Helical" evidence="7">
    <location>
        <begin position="278"/>
        <end position="308"/>
    </location>
</feature>
<organism evidence="9 10">
    <name type="scientific">Microbacterium aquimaris</name>
    <dbReference type="NCBI Taxonomy" id="459816"/>
    <lineage>
        <taxon>Bacteria</taxon>
        <taxon>Bacillati</taxon>
        <taxon>Actinomycetota</taxon>
        <taxon>Actinomycetes</taxon>
        <taxon>Micrococcales</taxon>
        <taxon>Microbacteriaceae</taxon>
        <taxon>Microbacterium</taxon>
    </lineage>
</organism>
<comment type="subcellular location">
    <subcellularLocation>
        <location evidence="1">Cell membrane</location>
        <topology evidence="1">Multi-pass membrane protein</topology>
    </subcellularLocation>
</comment>
<feature type="transmembrane region" description="Helical" evidence="7">
    <location>
        <begin position="676"/>
        <end position="698"/>
    </location>
</feature>
<feature type="transmembrane region" description="Helical" evidence="7">
    <location>
        <begin position="405"/>
        <end position="426"/>
    </location>
</feature>
<feature type="region of interest" description="Disordered" evidence="6">
    <location>
        <begin position="345"/>
        <end position="391"/>
    </location>
</feature>
<dbReference type="InterPro" id="IPR050545">
    <property type="entry name" value="Mycobact_MmpL"/>
</dbReference>
<dbReference type="PANTHER" id="PTHR33406">
    <property type="entry name" value="MEMBRANE PROTEIN MJ1562-RELATED"/>
    <property type="match status" value="1"/>
</dbReference>
<reference evidence="9 10" key="1">
    <citation type="submission" date="2023-10" db="EMBL/GenBank/DDBJ databases">
        <title>Microbacterium xanthum sp. nov., isolated from seaweed.</title>
        <authorList>
            <person name="Lee S.D."/>
        </authorList>
    </citation>
    <scope>NUCLEOTIDE SEQUENCE [LARGE SCALE GENOMIC DNA]</scope>
    <source>
        <strain evidence="9 10">KCTC 19124</strain>
    </source>
</reference>
<feature type="transmembrane region" description="Helical" evidence="7">
    <location>
        <begin position="593"/>
        <end position="614"/>
    </location>
</feature>
<dbReference type="PROSITE" id="PS50156">
    <property type="entry name" value="SSD"/>
    <property type="match status" value="1"/>
</dbReference>
<evidence type="ECO:0000256" key="5">
    <source>
        <dbReference type="ARBA" id="ARBA00023136"/>
    </source>
</evidence>
<evidence type="ECO:0000256" key="6">
    <source>
        <dbReference type="SAM" id="MobiDB-lite"/>
    </source>
</evidence>
<feature type="transmembrane region" description="Helical" evidence="7">
    <location>
        <begin position="634"/>
        <end position="655"/>
    </location>
</feature>
<dbReference type="EMBL" id="JAWJYN010000001">
    <property type="protein sequence ID" value="MDZ8161761.1"/>
    <property type="molecule type" value="Genomic_DNA"/>
</dbReference>
<dbReference type="PANTHER" id="PTHR33406:SF13">
    <property type="entry name" value="MEMBRANE PROTEIN YDFJ"/>
    <property type="match status" value="1"/>
</dbReference>
<evidence type="ECO:0000259" key="8">
    <source>
        <dbReference type="PROSITE" id="PS50156"/>
    </source>
</evidence>
<proteinExistence type="predicted"/>
<dbReference type="SUPFAM" id="SSF82866">
    <property type="entry name" value="Multidrug efflux transporter AcrB transmembrane domain"/>
    <property type="match status" value="2"/>
</dbReference>
<accession>A0ABU5N6N2</accession>
<keyword evidence="2" id="KW-1003">Cell membrane</keyword>
<feature type="transmembrane region" description="Helical" evidence="7">
    <location>
        <begin position="188"/>
        <end position="208"/>
    </location>
</feature>
<feature type="transmembrane region" description="Helical" evidence="7">
    <location>
        <begin position="566"/>
        <end position="586"/>
    </location>
</feature>
<feature type="domain" description="SSD" evidence="8">
    <location>
        <begin position="213"/>
        <end position="337"/>
    </location>
</feature>
<gene>
    <name evidence="9" type="ORF">R2Q92_07890</name>
</gene>
<keyword evidence="10" id="KW-1185">Reference proteome</keyword>
<protein>
    <submittedName>
        <fullName evidence="9">MMPL family transporter</fullName>
    </submittedName>
</protein>
<evidence type="ECO:0000256" key="2">
    <source>
        <dbReference type="ARBA" id="ARBA00022475"/>
    </source>
</evidence>
<dbReference type="Proteomes" id="UP001291912">
    <property type="component" value="Unassembled WGS sequence"/>
</dbReference>
<evidence type="ECO:0000256" key="3">
    <source>
        <dbReference type="ARBA" id="ARBA00022692"/>
    </source>
</evidence>